<dbReference type="PANTHER" id="PTHR11014:SF63">
    <property type="entry name" value="METALLOPEPTIDASE, PUTATIVE (AFU_ORTHOLOGUE AFUA_6G09600)-RELATED"/>
    <property type="match status" value="1"/>
</dbReference>
<feature type="signal peptide" evidence="1">
    <location>
        <begin position="1"/>
        <end position="18"/>
    </location>
</feature>
<accession>A0AA38FHH2</accession>
<evidence type="ECO:0000313" key="2">
    <source>
        <dbReference type="EMBL" id="KAH9303173.1"/>
    </source>
</evidence>
<feature type="chain" id="PRO_5041263549" evidence="1">
    <location>
        <begin position="19"/>
        <end position="259"/>
    </location>
</feature>
<gene>
    <name evidence="2" type="ORF">KI387_014756</name>
</gene>
<dbReference type="InterPro" id="IPR017439">
    <property type="entry name" value="Amidohydrolase"/>
</dbReference>
<proteinExistence type="predicted"/>
<dbReference type="EMBL" id="JAHRHJ020000009">
    <property type="protein sequence ID" value="KAH9303173.1"/>
    <property type="molecule type" value="Genomic_DNA"/>
</dbReference>
<organism evidence="2 3">
    <name type="scientific">Taxus chinensis</name>
    <name type="common">Chinese yew</name>
    <name type="synonym">Taxus wallichiana var. chinensis</name>
    <dbReference type="NCBI Taxonomy" id="29808"/>
    <lineage>
        <taxon>Eukaryota</taxon>
        <taxon>Viridiplantae</taxon>
        <taxon>Streptophyta</taxon>
        <taxon>Embryophyta</taxon>
        <taxon>Tracheophyta</taxon>
        <taxon>Spermatophyta</taxon>
        <taxon>Pinopsida</taxon>
        <taxon>Pinidae</taxon>
        <taxon>Conifers II</taxon>
        <taxon>Cupressales</taxon>
        <taxon>Taxaceae</taxon>
        <taxon>Taxus</taxon>
    </lineage>
</organism>
<protein>
    <submittedName>
        <fullName evidence="2">Uncharacterized protein</fullName>
    </submittedName>
</protein>
<dbReference type="GO" id="GO:0016787">
    <property type="term" value="F:hydrolase activity"/>
    <property type="evidence" value="ECO:0007669"/>
    <property type="project" value="InterPro"/>
</dbReference>
<sequence>MPICWWIGIALICTRSFARGSNSDLNDCKTADNAYPSATHGFGIAYKEEEEDPLQEILRTAKKPETMDWLTKIRRKIHENPELGYQEFETSALIRRELDYMGVKYRWPLAETGVVASIGTGGPPFVALRADMDALPIQISSSVFRPGDVAPKRVNSVINPNFETLQAWKSSFDEERREDRLAEMRTNTEKKLFIACMFAQNLNIWYKMYGCLMRGFGLFIKMVVKSADLGGRILDMQVALELRLTGSSQRRSTLSLKIV</sequence>
<evidence type="ECO:0000313" key="3">
    <source>
        <dbReference type="Proteomes" id="UP000824469"/>
    </source>
</evidence>
<dbReference type="PANTHER" id="PTHR11014">
    <property type="entry name" value="PEPTIDASE M20 FAMILY MEMBER"/>
    <property type="match status" value="1"/>
</dbReference>
<reference evidence="2 3" key="1">
    <citation type="journal article" date="2021" name="Nat. Plants">
        <title>The Taxus genome provides insights into paclitaxel biosynthesis.</title>
        <authorList>
            <person name="Xiong X."/>
            <person name="Gou J."/>
            <person name="Liao Q."/>
            <person name="Li Y."/>
            <person name="Zhou Q."/>
            <person name="Bi G."/>
            <person name="Li C."/>
            <person name="Du R."/>
            <person name="Wang X."/>
            <person name="Sun T."/>
            <person name="Guo L."/>
            <person name="Liang H."/>
            <person name="Lu P."/>
            <person name="Wu Y."/>
            <person name="Zhang Z."/>
            <person name="Ro D.K."/>
            <person name="Shang Y."/>
            <person name="Huang S."/>
            <person name="Yan J."/>
        </authorList>
    </citation>
    <scope>NUCLEOTIDE SEQUENCE [LARGE SCALE GENOMIC DNA]</scope>
    <source>
        <strain evidence="2">Ta-2019</strain>
    </source>
</reference>
<keyword evidence="3" id="KW-1185">Reference proteome</keyword>
<comment type="caution">
    <text evidence="2">The sequence shown here is derived from an EMBL/GenBank/DDBJ whole genome shotgun (WGS) entry which is preliminary data.</text>
</comment>
<dbReference type="AlphaFoldDB" id="A0AA38FHH2"/>
<keyword evidence="1" id="KW-0732">Signal</keyword>
<name>A0AA38FHH2_TAXCH</name>
<dbReference type="SUPFAM" id="SSF53187">
    <property type="entry name" value="Zn-dependent exopeptidases"/>
    <property type="match status" value="1"/>
</dbReference>
<dbReference type="Proteomes" id="UP000824469">
    <property type="component" value="Unassembled WGS sequence"/>
</dbReference>
<dbReference type="Gene3D" id="3.40.630.10">
    <property type="entry name" value="Zn peptidases"/>
    <property type="match status" value="1"/>
</dbReference>
<evidence type="ECO:0000256" key="1">
    <source>
        <dbReference type="SAM" id="SignalP"/>
    </source>
</evidence>